<sequence>MPFTLADAERILAGAVDPRDGWEGGYAFTDEPEMLAEYVQAVRDGGDPAPFGPYLVRRSADEATIGE</sequence>
<protein>
    <submittedName>
        <fullName evidence="1">Uncharacterized protein</fullName>
    </submittedName>
</protein>
<dbReference type="EMBL" id="CP035491">
    <property type="protein sequence ID" value="QAY72686.1"/>
    <property type="molecule type" value="Genomic_DNA"/>
</dbReference>
<gene>
    <name evidence="1" type="ORF">ET445_04325</name>
</gene>
<dbReference type="Proteomes" id="UP000291259">
    <property type="component" value="Chromosome"/>
</dbReference>
<dbReference type="OrthoDB" id="3402863at2"/>
<proteinExistence type="predicted"/>
<organism evidence="1 2">
    <name type="scientific">Agromyces protaetiae</name>
    <dbReference type="NCBI Taxonomy" id="2509455"/>
    <lineage>
        <taxon>Bacteria</taxon>
        <taxon>Bacillati</taxon>
        <taxon>Actinomycetota</taxon>
        <taxon>Actinomycetes</taxon>
        <taxon>Micrococcales</taxon>
        <taxon>Microbacteriaceae</taxon>
        <taxon>Agromyces</taxon>
    </lineage>
</organism>
<dbReference type="RefSeq" id="WP_129189151.1">
    <property type="nucleotide sequence ID" value="NZ_CP035491.1"/>
</dbReference>
<accession>A0A4P6FAM9</accession>
<reference evidence="1 2" key="1">
    <citation type="submission" date="2019-01" db="EMBL/GenBank/DDBJ databases">
        <title>Genome sequencing of strain FW100M-8.</title>
        <authorList>
            <person name="Heo J."/>
            <person name="Kim S.-J."/>
            <person name="Kim J.-S."/>
            <person name="Hong S.-B."/>
            <person name="Kwon S.-W."/>
        </authorList>
    </citation>
    <scope>NUCLEOTIDE SEQUENCE [LARGE SCALE GENOMIC DNA]</scope>
    <source>
        <strain evidence="1 2">FW100M-8</strain>
    </source>
</reference>
<dbReference type="AlphaFoldDB" id="A0A4P6FAM9"/>
<evidence type="ECO:0000313" key="2">
    <source>
        <dbReference type="Proteomes" id="UP000291259"/>
    </source>
</evidence>
<dbReference type="KEGG" id="agf:ET445_04325"/>
<evidence type="ECO:0000313" key="1">
    <source>
        <dbReference type="EMBL" id="QAY72686.1"/>
    </source>
</evidence>
<name>A0A4P6FAM9_9MICO</name>
<keyword evidence="2" id="KW-1185">Reference proteome</keyword>